<accession>A0A0C9TQ50</accession>
<feature type="compositionally biased region" description="Basic and acidic residues" evidence="1">
    <location>
        <begin position="61"/>
        <end position="72"/>
    </location>
</feature>
<reference evidence="3" key="2">
    <citation type="submission" date="2015-01" db="EMBL/GenBank/DDBJ databases">
        <title>Evolutionary Origins and Diversification of the Mycorrhizal Mutualists.</title>
        <authorList>
            <consortium name="DOE Joint Genome Institute"/>
            <consortium name="Mycorrhizal Genomics Consortium"/>
            <person name="Kohler A."/>
            <person name="Kuo A."/>
            <person name="Nagy L.G."/>
            <person name="Floudas D."/>
            <person name="Copeland A."/>
            <person name="Barry K.W."/>
            <person name="Cichocki N."/>
            <person name="Veneault-Fourrey C."/>
            <person name="LaButti K."/>
            <person name="Lindquist E.A."/>
            <person name="Lipzen A."/>
            <person name="Lundell T."/>
            <person name="Morin E."/>
            <person name="Murat C."/>
            <person name="Riley R."/>
            <person name="Ohm R."/>
            <person name="Sun H."/>
            <person name="Tunlid A."/>
            <person name="Henrissat B."/>
            <person name="Grigoriev I.V."/>
            <person name="Hibbett D.S."/>
            <person name="Martin F."/>
        </authorList>
    </citation>
    <scope>NUCLEOTIDE SEQUENCE [LARGE SCALE GENOMIC DNA]</scope>
    <source>
        <strain evidence="3">ATCC 200175</strain>
    </source>
</reference>
<dbReference type="EMBL" id="KN819426">
    <property type="protein sequence ID" value="KIJ09907.1"/>
    <property type="molecule type" value="Genomic_DNA"/>
</dbReference>
<reference evidence="2 3" key="1">
    <citation type="submission" date="2014-06" db="EMBL/GenBank/DDBJ databases">
        <authorList>
            <consortium name="DOE Joint Genome Institute"/>
            <person name="Kuo A."/>
            <person name="Kohler A."/>
            <person name="Nagy L.G."/>
            <person name="Floudas D."/>
            <person name="Copeland A."/>
            <person name="Barry K.W."/>
            <person name="Cichocki N."/>
            <person name="Veneault-Fourrey C."/>
            <person name="LaButti K."/>
            <person name="Lindquist E.A."/>
            <person name="Lipzen A."/>
            <person name="Lundell T."/>
            <person name="Morin E."/>
            <person name="Murat C."/>
            <person name="Sun H."/>
            <person name="Tunlid A."/>
            <person name="Henrissat B."/>
            <person name="Grigoriev I.V."/>
            <person name="Hibbett D.S."/>
            <person name="Martin F."/>
            <person name="Nordberg H.P."/>
            <person name="Cantor M.N."/>
            <person name="Hua S.X."/>
        </authorList>
    </citation>
    <scope>NUCLEOTIDE SEQUENCE [LARGE SCALE GENOMIC DNA]</scope>
    <source>
        <strain evidence="2 3">ATCC 200175</strain>
    </source>
</reference>
<proteinExistence type="predicted"/>
<organism evidence="2 3">
    <name type="scientific">Paxillus involutus ATCC 200175</name>
    <dbReference type="NCBI Taxonomy" id="664439"/>
    <lineage>
        <taxon>Eukaryota</taxon>
        <taxon>Fungi</taxon>
        <taxon>Dikarya</taxon>
        <taxon>Basidiomycota</taxon>
        <taxon>Agaricomycotina</taxon>
        <taxon>Agaricomycetes</taxon>
        <taxon>Agaricomycetidae</taxon>
        <taxon>Boletales</taxon>
        <taxon>Paxilineae</taxon>
        <taxon>Paxillaceae</taxon>
        <taxon>Paxillus</taxon>
    </lineage>
</organism>
<sequence length="175" mass="18951">MSESGPSAEPQAELNSEQGHSDLGSVEPADGDIEGDGNEEIVQKHCEKRQKPANDKGTGSKNKDGSRQERKWLKGRARSGNETADEEGINENVPTKRKGKGTGMRDTVQVEKASIRGEDFSTLIQRPTCQQRTFGLDLNGDQEEDGMVVDGEETEGRQGRTGISLQVPDRVIASG</sequence>
<name>A0A0C9TQ50_PAXIN</name>
<protein>
    <submittedName>
        <fullName evidence="2">Uncharacterized protein</fullName>
    </submittedName>
</protein>
<dbReference type="AlphaFoldDB" id="A0A0C9TQ50"/>
<feature type="compositionally biased region" description="Basic and acidic residues" evidence="1">
    <location>
        <begin position="41"/>
        <end position="54"/>
    </location>
</feature>
<evidence type="ECO:0000256" key="1">
    <source>
        <dbReference type="SAM" id="MobiDB-lite"/>
    </source>
</evidence>
<dbReference type="HOGENOM" id="CLU_1533058_0_0_1"/>
<feature type="compositionally biased region" description="Acidic residues" evidence="1">
    <location>
        <begin position="29"/>
        <end position="39"/>
    </location>
</feature>
<dbReference type="Proteomes" id="UP000053647">
    <property type="component" value="Unassembled WGS sequence"/>
</dbReference>
<keyword evidence="3" id="KW-1185">Reference proteome</keyword>
<feature type="region of interest" description="Disordered" evidence="1">
    <location>
        <begin position="1"/>
        <end position="107"/>
    </location>
</feature>
<evidence type="ECO:0000313" key="3">
    <source>
        <dbReference type="Proteomes" id="UP000053647"/>
    </source>
</evidence>
<evidence type="ECO:0000313" key="2">
    <source>
        <dbReference type="EMBL" id="KIJ09907.1"/>
    </source>
</evidence>
<gene>
    <name evidence="2" type="ORF">PAXINDRAFT_157784</name>
</gene>